<organism evidence="2 3">
    <name type="scientific">Botryobasidium botryosum (strain FD-172 SS1)</name>
    <dbReference type="NCBI Taxonomy" id="930990"/>
    <lineage>
        <taxon>Eukaryota</taxon>
        <taxon>Fungi</taxon>
        <taxon>Dikarya</taxon>
        <taxon>Basidiomycota</taxon>
        <taxon>Agaricomycotina</taxon>
        <taxon>Agaricomycetes</taxon>
        <taxon>Cantharellales</taxon>
        <taxon>Botryobasidiaceae</taxon>
        <taxon>Botryobasidium</taxon>
    </lineage>
</organism>
<feature type="compositionally biased region" description="Low complexity" evidence="1">
    <location>
        <begin position="1146"/>
        <end position="1165"/>
    </location>
</feature>
<name>A0A067MBD1_BOTB1</name>
<sequence>MSSGSRVTAHHPQGPVDVDLNNPNSDTDTAEVDESEENTSDNQEEDDDGADDDEIEDDEGEETDQGLENPSTDIRKDLEDALYLSNDSFPGSYYFKKQYSISEAPNPLLNISVGDLGVIGLPLNVHGAKQIISHSHQAPFGMGERTVVDREVRDTWEMDASVVRFDNPAWSQFIKDVVKQICTALGVDVATSKPRAELYKMLLYETGSHFLPHKDTEKVDGMFATMMIILPSPFTGGSAHLSHAGRATVIDFSGNSLSSTSVMAWYTDVTHEIKPITSGYRLALSYNLVHTTDALRPSLHAADEALARLRHIFLSWKQVSSAPEKILYLLDHKYSKASLRGSAMKGTDAHLASLLDSIARELGFEVGLALVECHVSGVPESDYGRSYRRGYLDDDDEEEDVDDLMMDEVLEQEMSITNLVKLNGQLITASLDADEDGEFIPEELRETVEEGTPDKQDYEGYQGNWGPTLDRWYRRTVLVIWPRGQRGALVYGHGYPQHVLDKLRATNSRTSNKEERKLITYALRHAARKPTAEAEVVRCVCGVACRWGDIALWYRAMDACHGSSSVDKLTSEGIFKAILALGMQIVFPKIHEMMCNDTSNARRLRLIEQMESNAQIRLSADQALGLREAVMKNLRPLAAGEGQLLLDTASKQGGLHLLENTEFARKTSNASSKELLSLIKLLRDKQSDLFANPSDEEVGKRITAKLLSHAIDQANYFEGVKRPATTNTAATRFAPYYRRPAPAPPPVPTPDLALSHIQACFEIGNEHLVQRVTDKLMVAPGASDKVQEGRESVLLAVASHLVKQAEARPVAIPGLDAFCRAVMPSLLGRMHRNTLTEADVSTVLHVAIIGGEAEMLENAILPKFKSLARDTTACRVIIHQLRARENQLSPLAANSSISAIITDLLKSTIQRLSPFKKASALVDMLELCYETGNRPCFVDVLSPLLNNEPLTAELLESFILAFLPAIAKFLSAHQVDPTADPFASFYKQVVTTWTRGVLGSKPAAMSSYMNSIRTIPSHCDLCKSVIRFLTLSTDKSLYLDRIGAPGAKHLEQQLNKSTVHTMATWKTIMSTPRGFHVVKNNTAFVGLLWLARQQQGLRALKSISAGDDSTLAIIFGDGGFGKILQQLDVPSINPPKKGPGVETVHGAGSTQPSASASTSAIPAPQHLTHPQPSTSAGPSPKRMKMAGGEPEVIDLT</sequence>
<gene>
    <name evidence="2" type="ORF">BOTBODRAFT_57070</name>
</gene>
<evidence type="ECO:0008006" key="4">
    <source>
        <dbReference type="Google" id="ProtNLM"/>
    </source>
</evidence>
<dbReference type="PANTHER" id="PTHR33099:SF7">
    <property type="entry name" value="MYND-TYPE DOMAIN-CONTAINING PROTEIN"/>
    <property type="match status" value="1"/>
</dbReference>
<dbReference type="Gene3D" id="2.60.120.620">
    <property type="entry name" value="q2cbj1_9rhob like domain"/>
    <property type="match status" value="1"/>
</dbReference>
<dbReference type="InParanoid" id="A0A067MBD1"/>
<feature type="compositionally biased region" description="Acidic residues" evidence="1">
    <location>
        <begin position="28"/>
        <end position="65"/>
    </location>
</feature>
<evidence type="ECO:0000313" key="3">
    <source>
        <dbReference type="Proteomes" id="UP000027195"/>
    </source>
</evidence>
<dbReference type="PANTHER" id="PTHR33099">
    <property type="entry name" value="FE2OG DIOXYGENASE DOMAIN-CONTAINING PROTEIN"/>
    <property type="match status" value="1"/>
</dbReference>
<dbReference type="HOGENOM" id="CLU_007520_1_2_1"/>
<reference evidence="3" key="1">
    <citation type="journal article" date="2014" name="Proc. Natl. Acad. Sci. U.S.A.">
        <title>Extensive sampling of basidiomycete genomes demonstrates inadequacy of the white-rot/brown-rot paradigm for wood decay fungi.</title>
        <authorList>
            <person name="Riley R."/>
            <person name="Salamov A.A."/>
            <person name="Brown D.W."/>
            <person name="Nagy L.G."/>
            <person name="Floudas D."/>
            <person name="Held B.W."/>
            <person name="Levasseur A."/>
            <person name="Lombard V."/>
            <person name="Morin E."/>
            <person name="Otillar R."/>
            <person name="Lindquist E.A."/>
            <person name="Sun H."/>
            <person name="LaButti K.M."/>
            <person name="Schmutz J."/>
            <person name="Jabbour D."/>
            <person name="Luo H."/>
            <person name="Baker S.E."/>
            <person name="Pisabarro A.G."/>
            <person name="Walton J.D."/>
            <person name="Blanchette R.A."/>
            <person name="Henrissat B."/>
            <person name="Martin F."/>
            <person name="Cullen D."/>
            <person name="Hibbett D.S."/>
            <person name="Grigoriev I.V."/>
        </authorList>
    </citation>
    <scope>NUCLEOTIDE SEQUENCE [LARGE SCALE GENOMIC DNA]</scope>
    <source>
        <strain evidence="3">FD-172 SS1</strain>
    </source>
</reference>
<dbReference type="OrthoDB" id="124582at2759"/>
<keyword evidence="3" id="KW-1185">Reference proteome</keyword>
<feature type="region of interest" description="Disordered" evidence="1">
    <location>
        <begin position="1131"/>
        <end position="1196"/>
    </location>
</feature>
<accession>A0A067MBD1</accession>
<evidence type="ECO:0000313" key="2">
    <source>
        <dbReference type="EMBL" id="KDQ12005.1"/>
    </source>
</evidence>
<dbReference type="AlphaFoldDB" id="A0A067MBD1"/>
<feature type="region of interest" description="Disordered" evidence="1">
    <location>
        <begin position="1"/>
        <end position="73"/>
    </location>
</feature>
<evidence type="ECO:0000256" key="1">
    <source>
        <dbReference type="SAM" id="MobiDB-lite"/>
    </source>
</evidence>
<proteinExistence type="predicted"/>
<dbReference type="EMBL" id="KL198053">
    <property type="protein sequence ID" value="KDQ12005.1"/>
    <property type="molecule type" value="Genomic_DNA"/>
</dbReference>
<feature type="compositionally biased region" description="Polar residues" evidence="1">
    <location>
        <begin position="1168"/>
        <end position="1177"/>
    </location>
</feature>
<protein>
    <recommendedName>
        <fullName evidence="4">Prolyl 4-hydroxylase alpha subunit Fe(2+) 2OG dioxygenase domain-containing protein</fullName>
    </recommendedName>
</protein>
<dbReference type="Proteomes" id="UP000027195">
    <property type="component" value="Unassembled WGS sequence"/>
</dbReference>